<evidence type="ECO:0000313" key="2">
    <source>
        <dbReference type="Proteomes" id="UP000192536"/>
    </source>
</evidence>
<accession>A0A1X0WEV8</accession>
<dbReference type="Pfam" id="PF12974">
    <property type="entry name" value="Phosphonate-bd"/>
    <property type="match status" value="1"/>
</dbReference>
<protein>
    <submittedName>
        <fullName evidence="1">Phosphate ABC transporter substrate-binding protein</fullName>
    </submittedName>
</protein>
<gene>
    <name evidence="1" type="ORF">BS640_11985</name>
</gene>
<dbReference type="EMBL" id="MRWE01000017">
    <property type="protein sequence ID" value="ORJ25330.1"/>
    <property type="molecule type" value="Genomic_DNA"/>
</dbReference>
<keyword evidence="2" id="KW-1185">Reference proteome</keyword>
<comment type="caution">
    <text evidence="1">The sequence shown here is derived from an EMBL/GenBank/DDBJ whole genome shotgun (WGS) entry which is preliminary data.</text>
</comment>
<organism evidence="1 2">
    <name type="scientific">Rouxiella badensis</name>
    <dbReference type="NCBI Taxonomy" id="1646377"/>
    <lineage>
        <taxon>Bacteria</taxon>
        <taxon>Pseudomonadati</taxon>
        <taxon>Pseudomonadota</taxon>
        <taxon>Gammaproteobacteria</taxon>
        <taxon>Enterobacterales</taxon>
        <taxon>Yersiniaceae</taxon>
        <taxon>Rouxiella</taxon>
    </lineage>
</organism>
<evidence type="ECO:0000313" key="1">
    <source>
        <dbReference type="EMBL" id="ORJ25330.1"/>
    </source>
</evidence>
<reference evidence="1 2" key="1">
    <citation type="journal article" date="2017" name="Int. J. Syst. Evol. Microbiol.">
        <title>Rouxiella badensis sp. nov. and Rouxiella silvae sp. nov. isolated from peat bog soil in Germany and emendation of the genus description.</title>
        <authorList>
            <person name="Le Fleche-Mateos A."/>
            <person name="Kugler J.H."/>
            <person name="Hansen S.H."/>
            <person name="Syldatk C."/>
            <person name="Hausmann R."/>
            <person name="Lomprez F."/>
            <person name="Vandenbogaert M."/>
            <person name="Manuguerra J.C."/>
            <person name="Grimont P.A."/>
        </authorList>
    </citation>
    <scope>NUCLEOTIDE SEQUENCE [LARGE SCALE GENOMIC DNA]</scope>
    <source>
        <strain evidence="1 2">DSM 100043</strain>
    </source>
</reference>
<dbReference type="Gene3D" id="3.40.190.10">
    <property type="entry name" value="Periplasmic binding protein-like II"/>
    <property type="match status" value="1"/>
</dbReference>
<sequence>MSTNNAVSLPMYAVNQPDVTALWSALRALLSEQGFDADNLDLNWPEDLIQHWEQPRLLLSQTCGYPLVTRLENVQPVGCFHYVAAGCEGVGYRSFLLTRQKDMGGSLPDFRQRIAVANSKDSQSGYNALRKMVAPLGGQGPFFSEVIFSGSHRQSLLALQQGDADIAAIDCVTYALLQKHQPQALAQLKIIGETPLTPGLPLITGPETTENQLCQLRSALKRLVTDPRYRQVCRAALIGGFSEVSRQHYDVIL</sequence>
<dbReference type="PANTHER" id="PTHR35841">
    <property type="entry name" value="PHOSPHONATES-BINDING PERIPLASMIC PROTEIN"/>
    <property type="match status" value="1"/>
</dbReference>
<dbReference type="SUPFAM" id="SSF53850">
    <property type="entry name" value="Periplasmic binding protein-like II"/>
    <property type="match status" value="1"/>
</dbReference>
<proteinExistence type="predicted"/>
<dbReference type="Proteomes" id="UP000192536">
    <property type="component" value="Unassembled WGS sequence"/>
</dbReference>
<name>A0A1X0WEV8_9GAMM</name>
<dbReference type="AlphaFoldDB" id="A0A1X0WEV8"/>
<dbReference type="STRING" id="1646377.BS640_11985"/>
<dbReference type="RefSeq" id="WP_017492093.1">
    <property type="nucleotide sequence ID" value="NZ_CAUQAZ010000011.1"/>
</dbReference>
<dbReference type="PANTHER" id="PTHR35841:SF1">
    <property type="entry name" value="PHOSPHONATES-BINDING PERIPLASMIC PROTEIN"/>
    <property type="match status" value="1"/>
</dbReference>
<dbReference type="GeneID" id="93568917"/>